<dbReference type="InterPro" id="IPR015947">
    <property type="entry name" value="PUA-like_sf"/>
</dbReference>
<dbReference type="InterPro" id="IPR046886">
    <property type="entry name" value="RsmE_MTase_dom"/>
</dbReference>
<dbReference type="SUPFAM" id="SSF75217">
    <property type="entry name" value="alpha/beta knot"/>
    <property type="match status" value="1"/>
</dbReference>
<proteinExistence type="inferred from homology"/>
<dbReference type="NCBIfam" id="NF008692">
    <property type="entry name" value="PRK11713.1-5"/>
    <property type="match status" value="1"/>
</dbReference>
<dbReference type="PIRSF" id="PIRSF015601">
    <property type="entry name" value="MTase_slr0722"/>
    <property type="match status" value="1"/>
</dbReference>
<dbReference type="NCBIfam" id="TIGR00046">
    <property type="entry name" value="RsmE family RNA methyltransferase"/>
    <property type="match status" value="1"/>
</dbReference>
<dbReference type="PANTHER" id="PTHR30027">
    <property type="entry name" value="RIBOSOMAL RNA SMALL SUBUNIT METHYLTRANSFERASE E"/>
    <property type="match status" value="1"/>
</dbReference>
<organism evidence="13">
    <name type="scientific">marine metagenome</name>
    <dbReference type="NCBI Taxonomy" id="408172"/>
    <lineage>
        <taxon>unclassified sequences</taxon>
        <taxon>metagenomes</taxon>
        <taxon>ecological metagenomes</taxon>
    </lineage>
</organism>
<dbReference type="Pfam" id="PF04452">
    <property type="entry name" value="Methyltrans_RNA"/>
    <property type="match status" value="1"/>
</dbReference>
<evidence type="ECO:0000256" key="3">
    <source>
        <dbReference type="ARBA" id="ARBA00012328"/>
    </source>
</evidence>
<dbReference type="EMBL" id="UINC01020814">
    <property type="protein sequence ID" value="SVA87027.1"/>
    <property type="molecule type" value="Genomic_DNA"/>
</dbReference>
<dbReference type="GO" id="GO:0070475">
    <property type="term" value="P:rRNA base methylation"/>
    <property type="evidence" value="ECO:0007669"/>
    <property type="project" value="TreeGrafter"/>
</dbReference>
<comment type="catalytic activity">
    <reaction evidence="10">
        <text>uridine(1498) in 16S rRNA + S-adenosyl-L-methionine = N(3)-methyluridine(1498) in 16S rRNA + S-adenosyl-L-homocysteine + H(+)</text>
        <dbReference type="Rhea" id="RHEA:42920"/>
        <dbReference type="Rhea" id="RHEA-COMP:10283"/>
        <dbReference type="Rhea" id="RHEA-COMP:10284"/>
        <dbReference type="ChEBI" id="CHEBI:15378"/>
        <dbReference type="ChEBI" id="CHEBI:57856"/>
        <dbReference type="ChEBI" id="CHEBI:59789"/>
        <dbReference type="ChEBI" id="CHEBI:65315"/>
        <dbReference type="ChEBI" id="CHEBI:74502"/>
        <dbReference type="EC" id="2.1.1.193"/>
    </reaction>
</comment>
<evidence type="ECO:0000256" key="1">
    <source>
        <dbReference type="ARBA" id="ARBA00004496"/>
    </source>
</evidence>
<comment type="similarity">
    <text evidence="2">Belongs to the RNA methyltransferase RsmE family.</text>
</comment>
<evidence type="ECO:0000256" key="2">
    <source>
        <dbReference type="ARBA" id="ARBA00005528"/>
    </source>
</evidence>
<keyword evidence="8" id="KW-0949">S-adenosyl-L-methionine</keyword>
<evidence type="ECO:0000256" key="8">
    <source>
        <dbReference type="ARBA" id="ARBA00022691"/>
    </source>
</evidence>
<dbReference type="InterPro" id="IPR029026">
    <property type="entry name" value="tRNA_m1G_MTases_N"/>
</dbReference>
<dbReference type="InterPro" id="IPR046887">
    <property type="entry name" value="RsmE_PUA-like"/>
</dbReference>
<dbReference type="AlphaFoldDB" id="A0A381ZE34"/>
<keyword evidence="4" id="KW-0963">Cytoplasm</keyword>
<comment type="function">
    <text evidence="9">Specifically methylates the N3 position of the uracil ring of uridine 1498 (m3U1498) in 16S rRNA. Acts on the fully assembled 30S ribosomal subunit.</text>
</comment>
<evidence type="ECO:0000259" key="11">
    <source>
        <dbReference type="Pfam" id="PF04452"/>
    </source>
</evidence>
<dbReference type="Pfam" id="PF20260">
    <property type="entry name" value="PUA_4"/>
    <property type="match status" value="1"/>
</dbReference>
<dbReference type="SUPFAM" id="SSF88697">
    <property type="entry name" value="PUA domain-like"/>
    <property type="match status" value="1"/>
</dbReference>
<gene>
    <name evidence="13" type="ORF">METZ01_LOCUS139881</name>
</gene>
<dbReference type="EC" id="2.1.1.193" evidence="3"/>
<evidence type="ECO:0000256" key="9">
    <source>
        <dbReference type="ARBA" id="ARBA00025699"/>
    </source>
</evidence>
<evidence type="ECO:0000259" key="12">
    <source>
        <dbReference type="Pfam" id="PF20260"/>
    </source>
</evidence>
<sequence length="251" mass="28393">MRQKRMKQKRKQRFFHKSLIEKKNIVSLKGESAHYLTRVLRLKNGQNLILFDGSGTEWDGQIIHSTKYKVDVKLLSKQSPKTESDLEITLIQSISRSQRMDFVMQKATELGVKQIIPMTSQNTVVRLNKSNLENKMNHWKKIIISAAEQSGRVKVPAIIKPIPFNKELLNEHKSPGSYFLDTTGDSGFSSKKISKATIVVGPEGGFTVDEKQIAIDAGYKIVKTGPRLLRTETAPIMAISILQYLYGDFSN</sequence>
<dbReference type="GO" id="GO:0005737">
    <property type="term" value="C:cytoplasm"/>
    <property type="evidence" value="ECO:0007669"/>
    <property type="project" value="UniProtKB-SubCell"/>
</dbReference>
<name>A0A381ZE34_9ZZZZ</name>
<accession>A0A381ZE34</accession>
<evidence type="ECO:0000256" key="7">
    <source>
        <dbReference type="ARBA" id="ARBA00022679"/>
    </source>
</evidence>
<comment type="subcellular location">
    <subcellularLocation>
        <location evidence="1">Cytoplasm</location>
    </subcellularLocation>
</comment>
<dbReference type="InterPro" id="IPR029028">
    <property type="entry name" value="Alpha/beta_knot_MTases"/>
</dbReference>
<evidence type="ECO:0000256" key="4">
    <source>
        <dbReference type="ARBA" id="ARBA00022490"/>
    </source>
</evidence>
<dbReference type="InterPro" id="IPR006700">
    <property type="entry name" value="RsmE"/>
</dbReference>
<evidence type="ECO:0000256" key="5">
    <source>
        <dbReference type="ARBA" id="ARBA00022552"/>
    </source>
</evidence>
<reference evidence="13" key="1">
    <citation type="submission" date="2018-05" db="EMBL/GenBank/DDBJ databases">
        <authorList>
            <person name="Lanie J.A."/>
            <person name="Ng W.-L."/>
            <person name="Kazmierczak K.M."/>
            <person name="Andrzejewski T.M."/>
            <person name="Davidsen T.M."/>
            <person name="Wayne K.J."/>
            <person name="Tettelin H."/>
            <person name="Glass J.I."/>
            <person name="Rusch D."/>
            <person name="Podicherti R."/>
            <person name="Tsui H.-C.T."/>
            <person name="Winkler M.E."/>
        </authorList>
    </citation>
    <scope>NUCLEOTIDE SEQUENCE</scope>
</reference>
<feature type="domain" description="Ribosomal RNA small subunit methyltransferase E PUA-like" evidence="12">
    <location>
        <begin position="28"/>
        <end position="75"/>
    </location>
</feature>
<feature type="domain" description="Ribosomal RNA small subunit methyltransferase E methyltransferase" evidence="11">
    <location>
        <begin position="83"/>
        <end position="243"/>
    </location>
</feature>
<dbReference type="PANTHER" id="PTHR30027:SF3">
    <property type="entry name" value="16S RRNA (URACIL(1498)-N(3))-METHYLTRANSFERASE"/>
    <property type="match status" value="1"/>
</dbReference>
<keyword evidence="6" id="KW-0489">Methyltransferase</keyword>
<evidence type="ECO:0000256" key="10">
    <source>
        <dbReference type="ARBA" id="ARBA00047944"/>
    </source>
</evidence>
<dbReference type="Gene3D" id="3.40.1280.10">
    <property type="match status" value="1"/>
</dbReference>
<protein>
    <recommendedName>
        <fullName evidence="3">16S rRNA (uracil(1498)-N(3))-methyltransferase</fullName>
        <ecNumber evidence="3">2.1.1.193</ecNumber>
    </recommendedName>
</protein>
<evidence type="ECO:0000256" key="6">
    <source>
        <dbReference type="ARBA" id="ARBA00022603"/>
    </source>
</evidence>
<dbReference type="GO" id="GO:0070042">
    <property type="term" value="F:rRNA (uridine-N3-)-methyltransferase activity"/>
    <property type="evidence" value="ECO:0007669"/>
    <property type="project" value="TreeGrafter"/>
</dbReference>
<dbReference type="CDD" id="cd18084">
    <property type="entry name" value="RsmE-like"/>
    <property type="match status" value="1"/>
</dbReference>
<keyword evidence="5" id="KW-0698">rRNA processing</keyword>
<evidence type="ECO:0000313" key="13">
    <source>
        <dbReference type="EMBL" id="SVA87027.1"/>
    </source>
</evidence>
<keyword evidence="7" id="KW-0808">Transferase</keyword>
<dbReference type="Gene3D" id="2.40.240.20">
    <property type="entry name" value="Hypothetical PUA domain-like, domain 1"/>
    <property type="match status" value="1"/>
</dbReference>